<feature type="compositionally biased region" description="Basic and acidic residues" evidence="1">
    <location>
        <begin position="152"/>
        <end position="162"/>
    </location>
</feature>
<evidence type="ECO:0000313" key="2">
    <source>
        <dbReference type="EMBL" id="RDS85928.1"/>
    </source>
</evidence>
<evidence type="ECO:0000313" key="3">
    <source>
        <dbReference type="Proteomes" id="UP000255334"/>
    </source>
</evidence>
<proteinExistence type="predicted"/>
<keyword evidence="3" id="KW-1185">Reference proteome</keyword>
<organism evidence="2 3">
    <name type="scientific">Dyella psychrodurans</name>
    <dbReference type="NCBI Taxonomy" id="1927960"/>
    <lineage>
        <taxon>Bacteria</taxon>
        <taxon>Pseudomonadati</taxon>
        <taxon>Pseudomonadota</taxon>
        <taxon>Gammaproteobacteria</taxon>
        <taxon>Lysobacterales</taxon>
        <taxon>Rhodanobacteraceae</taxon>
        <taxon>Dyella</taxon>
    </lineage>
</organism>
<feature type="region of interest" description="Disordered" evidence="1">
    <location>
        <begin position="141"/>
        <end position="162"/>
    </location>
</feature>
<accession>A0A370XBZ3</accession>
<sequence length="268" mass="29271">MSALADRIVVLGREGLHIAAIAQRLGCTRGWVGEVLLLNGIAARPRPDRFTGRVLAAHGDGLHIAAIARTVGCSHQWVSHILHTHTLDPHPRPEVQQARARRAVIRSALASADLSVRDLAVLTDVPLRRVRKDLLLLGLNARPAGKPKHPKRDAADQRRERIAGDLRIDPTIPSIVLAQRYRVSLQQIRVDRQRLTGSSGPEAQRRASAHERRSVIRSALASAHLTVRDLAALTNSSPRAIRNDLRRLNLTVRSAPGAMGAPNTNPTT</sequence>
<gene>
    <name evidence="2" type="ORF">DWU99_01220</name>
</gene>
<dbReference type="Proteomes" id="UP000255334">
    <property type="component" value="Unassembled WGS sequence"/>
</dbReference>
<protein>
    <submittedName>
        <fullName evidence="2">Uncharacterized protein</fullName>
    </submittedName>
</protein>
<evidence type="ECO:0000256" key="1">
    <source>
        <dbReference type="SAM" id="MobiDB-lite"/>
    </source>
</evidence>
<dbReference type="AlphaFoldDB" id="A0A370XBZ3"/>
<name>A0A370XBZ3_9GAMM</name>
<comment type="caution">
    <text evidence="2">The sequence shown here is derived from an EMBL/GenBank/DDBJ whole genome shotgun (WGS) entry which is preliminary data.</text>
</comment>
<dbReference type="EMBL" id="QRBF01000001">
    <property type="protein sequence ID" value="RDS85928.1"/>
    <property type="molecule type" value="Genomic_DNA"/>
</dbReference>
<reference evidence="2 3" key="1">
    <citation type="submission" date="2018-07" db="EMBL/GenBank/DDBJ databases">
        <title>Dyella monticola sp. nov. and Dyella psychrodurans sp. nov. isolated from monsoon evergreen broad-leaved forest soil of Dinghu Mountain, China.</title>
        <authorList>
            <person name="Gao Z."/>
            <person name="Qiu L."/>
        </authorList>
    </citation>
    <scope>NUCLEOTIDE SEQUENCE [LARGE SCALE GENOMIC DNA]</scope>
    <source>
        <strain evidence="2 3">4MSK11</strain>
    </source>
</reference>
<dbReference type="RefSeq" id="WP_115476179.1">
    <property type="nucleotide sequence ID" value="NZ_QRBF01000001.1"/>
</dbReference>